<organism evidence="2 3">
    <name type="scientific">Lentzea cavernae</name>
    <dbReference type="NCBI Taxonomy" id="2020703"/>
    <lineage>
        <taxon>Bacteria</taxon>
        <taxon>Bacillati</taxon>
        <taxon>Actinomycetota</taxon>
        <taxon>Actinomycetes</taxon>
        <taxon>Pseudonocardiales</taxon>
        <taxon>Pseudonocardiaceae</taxon>
        <taxon>Lentzea</taxon>
    </lineage>
</organism>
<dbReference type="EMBL" id="BNAR01000018">
    <property type="protein sequence ID" value="GHH57830.1"/>
    <property type="molecule type" value="Genomic_DNA"/>
</dbReference>
<keyword evidence="3" id="KW-1185">Reference proteome</keyword>
<protein>
    <submittedName>
        <fullName evidence="2">Uncharacterized protein</fullName>
    </submittedName>
</protein>
<evidence type="ECO:0000313" key="3">
    <source>
        <dbReference type="Proteomes" id="UP000605568"/>
    </source>
</evidence>
<sequence>MTDQHPVVQRPSVGRIVHYVSHGSPIREDGTQVFPSECRAAIVSEAGAWIAVATIEAESFSRSEGRPIRHVEQWFYDDAVTLTVLHPTGSSRHACKHDETNHASGTWHWPERVS</sequence>
<evidence type="ECO:0000313" key="2">
    <source>
        <dbReference type="EMBL" id="GHH57830.1"/>
    </source>
</evidence>
<reference evidence="3" key="1">
    <citation type="journal article" date="2019" name="Int. J. Syst. Evol. Microbiol.">
        <title>The Global Catalogue of Microorganisms (GCM) 10K type strain sequencing project: providing services to taxonomists for standard genome sequencing and annotation.</title>
        <authorList>
            <consortium name="The Broad Institute Genomics Platform"/>
            <consortium name="The Broad Institute Genome Sequencing Center for Infectious Disease"/>
            <person name="Wu L."/>
            <person name="Ma J."/>
        </authorList>
    </citation>
    <scope>NUCLEOTIDE SEQUENCE [LARGE SCALE GENOMIC DNA]</scope>
    <source>
        <strain evidence="3">CGMCC 4.7367</strain>
    </source>
</reference>
<accession>A0ABQ3MSH2</accession>
<comment type="caution">
    <text evidence="2">The sequence shown here is derived from an EMBL/GenBank/DDBJ whole genome shotgun (WGS) entry which is preliminary data.</text>
</comment>
<name>A0ABQ3MSH2_9PSEU</name>
<gene>
    <name evidence="2" type="ORF">GCM10017774_78190</name>
</gene>
<dbReference type="RefSeq" id="WP_191304502.1">
    <property type="nucleotide sequence ID" value="NZ_BNAR01000018.1"/>
</dbReference>
<feature type="region of interest" description="Disordered" evidence="1">
    <location>
        <begin position="89"/>
        <end position="114"/>
    </location>
</feature>
<evidence type="ECO:0000256" key="1">
    <source>
        <dbReference type="SAM" id="MobiDB-lite"/>
    </source>
</evidence>
<proteinExistence type="predicted"/>
<dbReference type="Proteomes" id="UP000605568">
    <property type="component" value="Unassembled WGS sequence"/>
</dbReference>